<dbReference type="InterPro" id="IPR011990">
    <property type="entry name" value="TPR-like_helical_dom_sf"/>
</dbReference>
<dbReference type="GO" id="GO:0009451">
    <property type="term" value="P:RNA modification"/>
    <property type="evidence" value="ECO:0007669"/>
    <property type="project" value="InterPro"/>
</dbReference>
<protein>
    <recommendedName>
        <fullName evidence="5">Pentacotripeptide-repeat region of PRORP domain-containing protein</fullName>
    </recommendedName>
</protein>
<dbReference type="PANTHER" id="PTHR47926">
    <property type="entry name" value="PENTATRICOPEPTIDE REPEAT-CONTAINING PROTEIN"/>
    <property type="match status" value="1"/>
</dbReference>
<evidence type="ECO:0008006" key="5">
    <source>
        <dbReference type="Google" id="ProtNLM"/>
    </source>
</evidence>
<feature type="repeat" description="PPR" evidence="3">
    <location>
        <begin position="318"/>
        <end position="352"/>
    </location>
</feature>
<gene>
    <name evidence="4" type="ORF">NYM_LOCUS20194</name>
</gene>
<evidence type="ECO:0000256" key="1">
    <source>
        <dbReference type="ARBA" id="ARBA00022737"/>
    </source>
</evidence>
<dbReference type="Pfam" id="PF01535">
    <property type="entry name" value="PPR"/>
    <property type="match status" value="7"/>
</dbReference>
<feature type="repeat" description="PPR" evidence="3">
    <location>
        <begin position="419"/>
        <end position="453"/>
    </location>
</feature>
<dbReference type="Pfam" id="PF13041">
    <property type="entry name" value="PPR_2"/>
    <property type="match status" value="1"/>
</dbReference>
<name>A0A5K1DE60_9MAGN</name>
<feature type="repeat" description="PPR" evidence="3">
    <location>
        <begin position="89"/>
        <end position="119"/>
    </location>
</feature>
<keyword evidence="1" id="KW-0677">Repeat</keyword>
<dbReference type="GO" id="GO:0003723">
    <property type="term" value="F:RNA binding"/>
    <property type="evidence" value="ECO:0007669"/>
    <property type="project" value="InterPro"/>
</dbReference>
<evidence type="ECO:0000256" key="2">
    <source>
        <dbReference type="ARBA" id="ARBA00061659"/>
    </source>
</evidence>
<comment type="similarity">
    <text evidence="2">Belongs to the PPR family. PCMP-E subfamily.</text>
</comment>
<dbReference type="NCBIfam" id="TIGR00756">
    <property type="entry name" value="PPR"/>
    <property type="match status" value="7"/>
</dbReference>
<dbReference type="FunFam" id="1.25.40.10:FF:000031">
    <property type="entry name" value="Pentatricopeptide repeat-containing protein mitochondrial"/>
    <property type="match status" value="2"/>
</dbReference>
<dbReference type="FunFam" id="1.25.40.10:FF:000205">
    <property type="entry name" value="Pentatricopeptide repeat-containing protein, mitochondrial"/>
    <property type="match status" value="1"/>
</dbReference>
<dbReference type="OrthoDB" id="185373at2759"/>
<dbReference type="EMBL" id="LR721783">
    <property type="protein sequence ID" value="VVW36364.1"/>
    <property type="molecule type" value="Genomic_DNA"/>
</dbReference>
<dbReference type="Gramene" id="NC5G0250890.1">
    <property type="protein sequence ID" value="NC5G0250890.1:cds"/>
    <property type="gene ID" value="NC5G0250890"/>
</dbReference>
<dbReference type="InterPro" id="IPR002885">
    <property type="entry name" value="PPR_rpt"/>
</dbReference>
<dbReference type="AlphaFoldDB" id="A0A5K1DE60"/>
<feature type="repeat" description="PPR" evidence="3">
    <location>
        <begin position="120"/>
        <end position="154"/>
    </location>
</feature>
<dbReference type="GO" id="GO:0005739">
    <property type="term" value="C:mitochondrion"/>
    <property type="evidence" value="ECO:0007669"/>
    <property type="project" value="UniProtKB-ARBA"/>
</dbReference>
<dbReference type="PROSITE" id="PS51375">
    <property type="entry name" value="PPR"/>
    <property type="match status" value="5"/>
</dbReference>
<dbReference type="InterPro" id="IPR046960">
    <property type="entry name" value="PPR_At4g14850-like_plant"/>
</dbReference>
<organism evidence="4">
    <name type="scientific">Nymphaea colorata</name>
    <name type="common">pocket water lily</name>
    <dbReference type="NCBI Taxonomy" id="210225"/>
    <lineage>
        <taxon>Eukaryota</taxon>
        <taxon>Viridiplantae</taxon>
        <taxon>Streptophyta</taxon>
        <taxon>Embryophyta</taxon>
        <taxon>Tracheophyta</taxon>
        <taxon>Spermatophyta</taxon>
        <taxon>Magnoliopsida</taxon>
        <taxon>Nymphaeales</taxon>
        <taxon>Nymphaeaceae</taxon>
        <taxon>Nymphaea</taxon>
    </lineage>
</organism>
<sequence>MVVYVSATDLRCASPFCSKDFDGERSPADYRLPELNGAIKTASLHPPENGISTNHNTLPSLLKACARSGSVKQGRAIRGLSMKMDFQRNPKVAGSLIHMYCKCGCIDEARRLFDKIPVRNLVVWSILIDGYAKNGYPGKAVELFRLMVEDDLMPNDVTAIAVLSMCDLKGGRLVHGMVEKLGLSGAVLLGTAVINMYFRCNDPGSACRVFDCMPEQDHVVWSTMVVGFVLNGLFEEALKYFVEMISLDLKLEPLGIVNVFKACLAMGDFQTAEEIHRLLDKKGILMNMNVSSALIDMYMKFGKFEVACQIFDKMPKKDVVAWTTMVSGFADWGCSREVLGYFDDMMKASINPNEVMLASALSACAHSGILGRGVWIHQYIEKKKLGPSVMLANALMDMYAKCGSIEVAMKLFEGMSVKDISSWNVIINALARHGASRQSLDLFEEMLKYGIRPNSITFVGILSACSHGALMNSGRQYF</sequence>
<dbReference type="Gene3D" id="1.25.40.10">
    <property type="entry name" value="Tetratricopeptide repeat domain"/>
    <property type="match status" value="5"/>
</dbReference>
<proteinExistence type="inferred from homology"/>
<reference evidence="4" key="1">
    <citation type="submission" date="2019-09" db="EMBL/GenBank/DDBJ databases">
        <authorList>
            <person name="Zhang L."/>
        </authorList>
    </citation>
    <scope>NUCLEOTIDE SEQUENCE</scope>
</reference>
<evidence type="ECO:0000256" key="3">
    <source>
        <dbReference type="PROSITE-ProRule" id="PRU00708"/>
    </source>
</evidence>
<feature type="repeat" description="PPR" evidence="3">
    <location>
        <begin position="217"/>
        <end position="251"/>
    </location>
</feature>
<accession>A0A5K1DE60</accession>
<evidence type="ECO:0000313" key="4">
    <source>
        <dbReference type="EMBL" id="VVW36364.1"/>
    </source>
</evidence>